<evidence type="ECO:0000313" key="12">
    <source>
        <dbReference type="Proteomes" id="UP000242444"/>
    </source>
</evidence>
<keyword evidence="5" id="KW-0720">Serine protease</keyword>
<evidence type="ECO:0000256" key="7">
    <source>
        <dbReference type="ARBA" id="ARBA00023157"/>
    </source>
</evidence>
<keyword evidence="4" id="KW-0378">Hydrolase</keyword>
<evidence type="ECO:0000256" key="5">
    <source>
        <dbReference type="ARBA" id="ARBA00022825"/>
    </source>
</evidence>
<feature type="active site" description="Charge relay system" evidence="8">
    <location>
        <position position="231"/>
    </location>
</feature>
<evidence type="ECO:0000259" key="10">
    <source>
        <dbReference type="Pfam" id="PF02983"/>
    </source>
</evidence>
<evidence type="ECO:0000256" key="6">
    <source>
        <dbReference type="ARBA" id="ARBA00023145"/>
    </source>
</evidence>
<dbReference type="GO" id="GO:0005576">
    <property type="term" value="C:extracellular region"/>
    <property type="evidence" value="ECO:0007669"/>
    <property type="project" value="InterPro"/>
</dbReference>
<dbReference type="Pfam" id="PF02983">
    <property type="entry name" value="Pro_Al_protease"/>
    <property type="match status" value="1"/>
</dbReference>
<feature type="disulfide bond" evidence="9">
    <location>
        <begin position="291"/>
        <end position="301"/>
    </location>
</feature>
<dbReference type="RefSeq" id="WP_094860610.1">
    <property type="nucleotide sequence ID" value="NZ_NKYE01000001.1"/>
</dbReference>
<dbReference type="OrthoDB" id="8781117at2"/>
<dbReference type="PIRSF" id="PIRSF001134">
    <property type="entry name" value="Streptogrisin"/>
    <property type="match status" value="1"/>
</dbReference>
<dbReference type="SUPFAM" id="SSF50494">
    <property type="entry name" value="Trypsin-like serine proteases"/>
    <property type="match status" value="1"/>
</dbReference>
<dbReference type="Gene3D" id="2.40.10.10">
    <property type="entry name" value="Trypsin-like serine proteases"/>
    <property type="match status" value="2"/>
</dbReference>
<evidence type="ECO:0000256" key="8">
    <source>
        <dbReference type="PIRSR" id="PIRSR001134-1"/>
    </source>
</evidence>
<gene>
    <name evidence="11" type="ORF">CFN78_00995</name>
</gene>
<dbReference type="InterPro" id="IPR004236">
    <property type="entry name" value="Pept_S1_alpha_lytic"/>
</dbReference>
<organism evidence="11 12">
    <name type="scientific">Amycolatopsis antarctica</name>
    <dbReference type="NCBI Taxonomy" id="1854586"/>
    <lineage>
        <taxon>Bacteria</taxon>
        <taxon>Bacillati</taxon>
        <taxon>Actinomycetota</taxon>
        <taxon>Actinomycetes</taxon>
        <taxon>Pseudonocardiales</taxon>
        <taxon>Pseudonocardiaceae</taxon>
        <taxon>Amycolatopsis</taxon>
    </lineage>
</organism>
<feature type="active site" description="Charge relay system" evidence="8">
    <location>
        <position position="253"/>
    </location>
</feature>
<accession>A0A263DBQ5</accession>
<dbReference type="GO" id="GO:0006508">
    <property type="term" value="P:proteolysis"/>
    <property type="evidence" value="ECO:0007669"/>
    <property type="project" value="UniProtKB-KW"/>
</dbReference>
<dbReference type="GO" id="GO:0004252">
    <property type="term" value="F:serine-type endopeptidase activity"/>
    <property type="evidence" value="ECO:0007669"/>
    <property type="project" value="InterPro"/>
</dbReference>
<protein>
    <submittedName>
        <fullName evidence="11">Trypsin</fullName>
    </submittedName>
</protein>
<dbReference type="InterPro" id="IPR043504">
    <property type="entry name" value="Peptidase_S1_PA_chymotrypsin"/>
</dbReference>
<keyword evidence="3" id="KW-0732">Signal</keyword>
<feature type="disulfide bond" evidence="9">
    <location>
        <begin position="212"/>
        <end position="232"/>
    </location>
</feature>
<feature type="domain" description="Peptidase S1A alpha-lytic prodomain" evidence="10">
    <location>
        <begin position="127"/>
        <end position="181"/>
    </location>
</feature>
<proteinExistence type="inferred from homology"/>
<dbReference type="InterPro" id="IPR009003">
    <property type="entry name" value="Peptidase_S1_PA"/>
</dbReference>
<evidence type="ECO:0000256" key="3">
    <source>
        <dbReference type="ARBA" id="ARBA00022729"/>
    </source>
</evidence>
<comment type="similarity">
    <text evidence="1">Belongs to the peptidase S1 family.</text>
</comment>
<dbReference type="InParanoid" id="A0A263DBQ5"/>
<dbReference type="Proteomes" id="UP000242444">
    <property type="component" value="Unassembled WGS sequence"/>
</dbReference>
<comment type="caution">
    <text evidence="11">The sequence shown here is derived from an EMBL/GenBank/DDBJ whole genome shotgun (WGS) entry which is preliminary data.</text>
</comment>
<dbReference type="CDD" id="cd21112">
    <property type="entry name" value="alphaLP-like"/>
    <property type="match status" value="1"/>
</dbReference>
<dbReference type="PRINTS" id="PR00861">
    <property type="entry name" value="ALYTICPTASE"/>
</dbReference>
<evidence type="ECO:0000256" key="9">
    <source>
        <dbReference type="PIRSR" id="PIRSR001134-2"/>
    </source>
</evidence>
<dbReference type="EMBL" id="NKYE01000001">
    <property type="protein sequence ID" value="OZM74825.1"/>
    <property type="molecule type" value="Genomic_DNA"/>
</dbReference>
<sequence length="372" mass="36670">MTKKNAVPHGIVRSSRFAVALVAAAGTIGFIAPTASATALEGYSAPVQQASIDATRAAGGLSESAAVEALRVQQSSIGTLGSVTAGLGDRAAGSYLDERGLPVVNVLDQATADEVTRSGATAKLVSRSVAQLDAARGAVEALPSVAHTSIGTDVRTNQVVVTIAEEADDAEAAALTAEAARHGDAVRVATVAGGMHKSILNGEAITGGGSRCSAGFNVNSGGALHVLDAGHCTGAVASWNIGPSVGASFPDNDYGLIRNDTGDGPGAVTLWDGTSQAITSAADATVGQQVCKSGSTTNLTCGSVQATNVTVNYAEGPVYQAVQTSAGVGPGDSGGCLFSGSVGLGITSGMGGGSSYFQPVVEALNAYGMSLN</sequence>
<evidence type="ECO:0000256" key="4">
    <source>
        <dbReference type="ARBA" id="ARBA00022801"/>
    </source>
</evidence>
<dbReference type="InterPro" id="IPR001316">
    <property type="entry name" value="Pept_S1A_streptogrisin"/>
</dbReference>
<dbReference type="AlphaFoldDB" id="A0A263DBQ5"/>
<evidence type="ECO:0000313" key="11">
    <source>
        <dbReference type="EMBL" id="OZM74825.1"/>
    </source>
</evidence>
<evidence type="ECO:0000256" key="2">
    <source>
        <dbReference type="ARBA" id="ARBA00022670"/>
    </source>
</evidence>
<evidence type="ECO:0000256" key="1">
    <source>
        <dbReference type="ARBA" id="ARBA00007664"/>
    </source>
</evidence>
<keyword evidence="6" id="KW-0865">Zymogen</keyword>
<keyword evidence="7 9" id="KW-1015">Disulfide bond</keyword>
<name>A0A263DBQ5_9PSEU</name>
<reference evidence="11 12" key="1">
    <citation type="submission" date="2017-07" db="EMBL/GenBank/DDBJ databases">
        <title>Amycolatopsis antarcticus sp. nov., isolated from the surface of an Antarcticus brown macroalga.</title>
        <authorList>
            <person name="Wang J."/>
            <person name="Leiva S."/>
            <person name="Huang J."/>
            <person name="Huang Y."/>
        </authorList>
    </citation>
    <scope>NUCLEOTIDE SEQUENCE [LARGE SCALE GENOMIC DNA]</scope>
    <source>
        <strain evidence="11 12">AU-G6</strain>
    </source>
</reference>
<feature type="active site" description="Charge relay system" evidence="8">
    <location>
        <position position="333"/>
    </location>
</feature>
<keyword evidence="2" id="KW-0645">Protease</keyword>
<keyword evidence="12" id="KW-1185">Reference proteome</keyword>